<feature type="compositionally biased region" description="Basic and acidic residues" evidence="14">
    <location>
        <begin position="512"/>
        <end position="524"/>
    </location>
</feature>
<feature type="transmembrane region" description="Helical" evidence="15">
    <location>
        <begin position="879"/>
        <end position="902"/>
    </location>
</feature>
<evidence type="ECO:0000256" key="8">
    <source>
        <dbReference type="ARBA" id="ARBA00022882"/>
    </source>
</evidence>
<feature type="transmembrane region" description="Helical" evidence="15">
    <location>
        <begin position="1731"/>
        <end position="1754"/>
    </location>
</feature>
<dbReference type="SUPFAM" id="SSF81324">
    <property type="entry name" value="Voltage-gated potassium channels"/>
    <property type="match status" value="4"/>
</dbReference>
<feature type="transmembrane region" description="Helical" evidence="15">
    <location>
        <begin position="191"/>
        <end position="209"/>
    </location>
</feature>
<evidence type="ECO:0000256" key="1">
    <source>
        <dbReference type="ARBA" id="ARBA00004141"/>
    </source>
</evidence>
<evidence type="ECO:0000256" key="11">
    <source>
        <dbReference type="ARBA" id="ARBA00023136"/>
    </source>
</evidence>
<reference evidence="17" key="1">
    <citation type="submission" date="2021-09" db="EMBL/GenBank/DDBJ databases">
        <authorList>
            <consortium name="AG Swart"/>
            <person name="Singh M."/>
            <person name="Singh A."/>
            <person name="Seah K."/>
            <person name="Emmerich C."/>
        </authorList>
    </citation>
    <scope>NUCLEOTIDE SEQUENCE</scope>
    <source>
        <strain evidence="17">ATCC30299</strain>
    </source>
</reference>
<dbReference type="Gene3D" id="1.10.238.10">
    <property type="entry name" value="EF-hand"/>
    <property type="match status" value="1"/>
</dbReference>
<evidence type="ECO:0000256" key="9">
    <source>
        <dbReference type="ARBA" id="ARBA00022989"/>
    </source>
</evidence>
<feature type="transmembrane region" description="Helical" evidence="15">
    <location>
        <begin position="1245"/>
        <end position="1267"/>
    </location>
</feature>
<evidence type="ECO:0000256" key="6">
    <source>
        <dbReference type="ARBA" id="ARBA00022737"/>
    </source>
</evidence>
<keyword evidence="7" id="KW-0106">Calcium</keyword>
<sequence length="1969" mass="225404">MQEKSYWPNYNSRLGYESISDDWANASECTDAKSRRNHYKSNNIEEQEDYENNAFTLNGQNKSFDQNYSPMIFESSLNESFRSSFIGKNNLHTTAMNPSFLLQLDMDNSSKKYSAGNTIKSLKSSYTDNQSTLSFDTSEALKGYLKIREFTQFEIIEELNDNYPLLELRKALLRIKCGVSQFCYHIVSNPAFDAIILCFIIANAIVLSIEDPNASSQPQNLSIMDQIFLYVYTAEFALKVLAYGFIFKKTSYIRDPWNILDFTILVTAWAANYANSGVNLSALRSLRILRPLKSISSLKGLRVLVLALLGSILPLSNIFIILFFVLLIFGIIGNQLFSGMFTYQCMNLESGAMQYPLSRMTSCGSMDCGQGYECVNTLNNPQYGMINFDNVMMGFLQCFTSISQESWSDIMRIEEKAFNQPMAIIFSITLIFIGTFLVLNLMEVILFSNFSKEMEKARLKQKSKDVIEDEESADSSILENLIPENDAINKEGNPSKMDKSDSDPENSLIQGNREEKEEIPRLDRNKRSGDQIIILNSKKLKMSGIFQQAKPKIMDYAFSDFLDMNSLENNINNKDAAVKDQNDSLPSPKIAFDAHNFTTSQPLSEKRNLKYPNKFSADSFEDDLLNPGKPAEMTLSMMNSHSVSDEPKDSMTRKGSLLSRMTSLFQNTPKRTLSKITSTKTLTPLLTKVKNIKIRKDLVQKLKNVPESTKLKAHIDENNEISSDSIYDVLNGEDTQNEHSLSKKYTFVYRGGKSVLSDLESLTQKWDNNVLDVLDRYRNIGDKPEVFNFLCTKFRAKIAFYMTSIEVPLIIKKVKEKDKITNNVIGDWSGYDINSNDGIKANEYKEKMDSMKYRVWSRGALGTWQKFSYPLKVISKSKCFSYVMILCVATNTIVLSINHYGIDSSTESTLTTMNSVFTIIFVAEMGIKVLGLGFADYCREKMNIFDGVITVLGLIEYLFLADSGTSFKALWAIRILRIFRVIRVVRLFRYLQTMTHIINKLSKNLANFFYLMIFVLLFLLIFTIIGLQLFAGKLDFTESKYKYNFNDFYFSFISIFQIMTAESWNYIQYVCMRSTYGYSGVLFPAWWLVLGNEILLNIFLALVLDMFSNEDEDDDTDSISTKSERRSSIFSMTARIRKKKEKRLKMLEDLSDSDSDSGSEENVYLDDLHTASTKKDTKTLYQGIECERSFFVFSKNNFLRKAAYKLTSSQKFEGFILFVIMGSTLKLIWDTYLLDYSEDDTRVVISYYFDIAFTILFGIEGVIKSISMGFLISKGSYLRDSWCQLDFMIVTLSIIDLALTNLNVPVIKVLRLLRILRPLRIISHNIQMKIMINALIESLIGVFNVAIVILLVWLIFAILGVSLFGGKLYKCSNGNIDNIDDCQSLGYDWVNSNFNFDSVPDAMIASFILTTQENWPDYMFLTISGYKDGHAPIQGYFPSAAVYFIIHLTISSIFFINLLAGVIFEKFTEAKKNESSLASLILSKEQMVWVELQTLISQSKPQIEKSNKPENKFQLFFYTMQAHWTFEAFVSTCIIFNFIVMCLYYEQASETWTSVLENLNSAFTYVFIGEGIIKITGMGVTYFGDRWNRFDFFVVVSSIIDLIMTYYISSGSSVLSRAPQVIRTVRVLRVTRIIRLVKKFKTLQELITLVSYSIPSILNVSSVLLLIYIIYAILGVFLYHSIDNGVMFDDYSNMHNFDKALVKLFRHSTGENWPDAMFDCANSSAGETVSYIYWCTFIAATTFVMLNVFVMVILQDYQDFANDAKSGVIIFNKDVKKFKKAWAIYSVASEGIRIHYKFIVELMYSLGEDLGVPLDTPHEKVIKLLSIMNIHIDSEGYIYYNDMLFAVLKRKHAIGLVKHLDKKSQKLIRKEENTTIKKLQIIRDKISTGFNSEFRNNQLKGKGKTNLFFAMIYARSVFRSWKNWTKKRREKDTSSISITPQFSEVEYPGENSAASEFQTGNQDISEHTL</sequence>
<keyword evidence="13" id="KW-0407">Ion channel</keyword>
<keyword evidence="18" id="KW-1185">Reference proteome</keyword>
<dbReference type="GO" id="GO:0005891">
    <property type="term" value="C:voltage-gated calcium channel complex"/>
    <property type="evidence" value="ECO:0007669"/>
    <property type="project" value="TreeGrafter"/>
</dbReference>
<evidence type="ECO:0000256" key="12">
    <source>
        <dbReference type="ARBA" id="ARBA00023180"/>
    </source>
</evidence>
<evidence type="ECO:0000256" key="14">
    <source>
        <dbReference type="SAM" id="MobiDB-lite"/>
    </source>
</evidence>
<comment type="subcellular location">
    <subcellularLocation>
        <location evidence="1">Membrane</location>
        <topology evidence="1">Multi-pass membrane protein</topology>
    </subcellularLocation>
</comment>
<evidence type="ECO:0000259" key="16">
    <source>
        <dbReference type="Pfam" id="PF00520"/>
    </source>
</evidence>
<dbReference type="InterPro" id="IPR027359">
    <property type="entry name" value="Volt_channel_dom_sf"/>
</dbReference>
<dbReference type="FunFam" id="1.20.120.350:FF:000009">
    <property type="entry name" value="Voltage-dependent T-type calcium channel subunit alpha"/>
    <property type="match status" value="2"/>
</dbReference>
<feature type="transmembrane region" description="Helical" evidence="15">
    <location>
        <begin position="1214"/>
        <end position="1233"/>
    </location>
</feature>
<name>A0AAU9K0P8_9CILI</name>
<dbReference type="Gene3D" id="1.10.287.70">
    <property type="match status" value="4"/>
</dbReference>
<dbReference type="GO" id="GO:0008331">
    <property type="term" value="F:high voltage-gated calcium channel activity"/>
    <property type="evidence" value="ECO:0007669"/>
    <property type="project" value="TreeGrafter"/>
</dbReference>
<feature type="transmembrane region" description="Helical" evidence="15">
    <location>
        <begin position="229"/>
        <end position="247"/>
    </location>
</feature>
<evidence type="ECO:0000256" key="4">
    <source>
        <dbReference type="ARBA" id="ARBA00022673"/>
    </source>
</evidence>
<keyword evidence="5 15" id="KW-0812">Transmembrane</keyword>
<evidence type="ECO:0000313" key="17">
    <source>
        <dbReference type="EMBL" id="CAG9330458.1"/>
    </source>
</evidence>
<dbReference type="InterPro" id="IPR005821">
    <property type="entry name" value="Ion_trans_dom"/>
</dbReference>
<proteinExistence type="predicted"/>
<evidence type="ECO:0000256" key="3">
    <source>
        <dbReference type="ARBA" id="ARBA00022568"/>
    </source>
</evidence>
<keyword evidence="4" id="KW-0107">Calcium channel</keyword>
<feature type="transmembrane region" description="Helical" evidence="15">
    <location>
        <begin position="1590"/>
        <end position="1608"/>
    </location>
</feature>
<feature type="transmembrane region" description="Helical" evidence="15">
    <location>
        <begin position="942"/>
        <end position="959"/>
    </location>
</feature>
<evidence type="ECO:0000256" key="5">
    <source>
        <dbReference type="ARBA" id="ARBA00022692"/>
    </source>
</evidence>
<feature type="domain" description="Ion transport" evidence="16">
    <location>
        <begin position="1524"/>
        <end position="1763"/>
    </location>
</feature>
<keyword evidence="8" id="KW-0851">Voltage-gated channel</keyword>
<feature type="domain" description="Ion transport" evidence="16">
    <location>
        <begin position="190"/>
        <end position="457"/>
    </location>
</feature>
<dbReference type="Proteomes" id="UP001162131">
    <property type="component" value="Unassembled WGS sequence"/>
</dbReference>
<feature type="transmembrane region" description="Helical" evidence="15">
    <location>
        <begin position="1079"/>
        <end position="1104"/>
    </location>
</feature>
<feature type="transmembrane region" description="Helical" evidence="15">
    <location>
        <begin position="1048"/>
        <end position="1067"/>
    </location>
</feature>
<evidence type="ECO:0000256" key="10">
    <source>
        <dbReference type="ARBA" id="ARBA00023065"/>
    </source>
</evidence>
<keyword evidence="10" id="KW-0406">Ion transport</keyword>
<evidence type="ECO:0000256" key="13">
    <source>
        <dbReference type="ARBA" id="ARBA00023303"/>
    </source>
</evidence>
<evidence type="ECO:0000256" key="7">
    <source>
        <dbReference type="ARBA" id="ARBA00022837"/>
    </source>
</evidence>
<organism evidence="17 18">
    <name type="scientific">Blepharisma stoltei</name>
    <dbReference type="NCBI Taxonomy" id="1481888"/>
    <lineage>
        <taxon>Eukaryota</taxon>
        <taxon>Sar</taxon>
        <taxon>Alveolata</taxon>
        <taxon>Ciliophora</taxon>
        <taxon>Postciliodesmatophora</taxon>
        <taxon>Heterotrichea</taxon>
        <taxon>Heterotrichida</taxon>
        <taxon>Blepharismidae</taxon>
        <taxon>Blepharisma</taxon>
    </lineage>
</organism>
<dbReference type="GO" id="GO:0098703">
    <property type="term" value="P:calcium ion import across plasma membrane"/>
    <property type="evidence" value="ECO:0007669"/>
    <property type="project" value="TreeGrafter"/>
</dbReference>
<comment type="caution">
    <text evidence="17">The sequence shown here is derived from an EMBL/GenBank/DDBJ whole genome shotgun (WGS) entry which is preliminary data.</text>
</comment>
<evidence type="ECO:0000256" key="15">
    <source>
        <dbReference type="SAM" id="Phobius"/>
    </source>
</evidence>
<dbReference type="Gene3D" id="1.20.120.350">
    <property type="entry name" value="Voltage-gated potassium channels. Chain C"/>
    <property type="match status" value="4"/>
</dbReference>
<feature type="transmembrane region" description="Helical" evidence="15">
    <location>
        <begin position="1334"/>
        <end position="1359"/>
    </location>
</feature>
<gene>
    <name evidence="17" type="ORF">BSTOLATCC_MIC51048</name>
</gene>
<protein>
    <recommendedName>
        <fullName evidence="16">Ion transport domain-containing protein</fullName>
    </recommendedName>
</protein>
<evidence type="ECO:0000256" key="2">
    <source>
        <dbReference type="ARBA" id="ARBA00022448"/>
    </source>
</evidence>
<feature type="transmembrane region" description="Helical" evidence="15">
    <location>
        <begin position="1008"/>
        <end position="1028"/>
    </location>
</feature>
<dbReference type="InterPro" id="IPR050599">
    <property type="entry name" value="VDCC_alpha-1_subunit"/>
</dbReference>
<feature type="region of interest" description="Disordered" evidence="14">
    <location>
        <begin position="1946"/>
        <end position="1969"/>
    </location>
</feature>
<feature type="transmembrane region" description="Helical" evidence="15">
    <location>
        <begin position="914"/>
        <end position="935"/>
    </location>
</feature>
<dbReference type="PANTHER" id="PTHR45628:SF7">
    <property type="entry name" value="VOLTAGE-DEPENDENT CALCIUM CHANNEL TYPE A SUBUNIT ALPHA-1"/>
    <property type="match status" value="1"/>
</dbReference>
<dbReference type="EMBL" id="CAJZBQ010000051">
    <property type="protein sequence ID" value="CAG9330458.1"/>
    <property type="molecule type" value="Genomic_DNA"/>
</dbReference>
<feature type="transmembrane region" description="Helical" evidence="15">
    <location>
        <begin position="1524"/>
        <end position="1545"/>
    </location>
</feature>
<feature type="transmembrane region" description="Helical" evidence="15">
    <location>
        <begin position="1440"/>
        <end position="1464"/>
    </location>
</feature>
<feature type="transmembrane region" description="Helical" evidence="15">
    <location>
        <begin position="303"/>
        <end position="332"/>
    </location>
</feature>
<dbReference type="Pfam" id="PF00520">
    <property type="entry name" value="Ion_trans"/>
    <property type="match status" value="4"/>
</dbReference>
<feature type="transmembrane region" description="Helical" evidence="15">
    <location>
        <begin position="1565"/>
        <end position="1583"/>
    </location>
</feature>
<keyword evidence="9 15" id="KW-1133">Transmembrane helix</keyword>
<dbReference type="FunFam" id="1.10.287.70:FF:000117">
    <property type="entry name" value="Voltage-gated Ca2+ channel, alpha subunit"/>
    <property type="match status" value="1"/>
</dbReference>
<keyword evidence="6" id="KW-0677">Repeat</keyword>
<feature type="transmembrane region" description="Helical" evidence="15">
    <location>
        <begin position="1657"/>
        <end position="1682"/>
    </location>
</feature>
<feature type="compositionally biased region" description="Polar residues" evidence="14">
    <location>
        <begin position="1952"/>
        <end position="1963"/>
    </location>
</feature>
<feature type="domain" description="Ion transport" evidence="16">
    <location>
        <begin position="878"/>
        <end position="1113"/>
    </location>
</feature>
<keyword evidence="12" id="KW-0325">Glycoprotein</keyword>
<feature type="transmembrane region" description="Helical" evidence="15">
    <location>
        <begin position="424"/>
        <end position="450"/>
    </location>
</feature>
<accession>A0AAU9K0P8</accession>
<keyword evidence="3" id="KW-0109">Calcium transport</keyword>
<keyword evidence="2" id="KW-0813">Transport</keyword>
<feature type="region of interest" description="Disordered" evidence="14">
    <location>
        <begin position="483"/>
        <end position="524"/>
    </location>
</feature>
<dbReference type="PANTHER" id="PTHR45628">
    <property type="entry name" value="VOLTAGE-DEPENDENT CALCIUM CHANNEL TYPE A SUBUNIT ALPHA-1"/>
    <property type="match status" value="1"/>
</dbReference>
<evidence type="ECO:0000313" key="18">
    <source>
        <dbReference type="Proteomes" id="UP001162131"/>
    </source>
</evidence>
<feature type="domain" description="Ion transport" evidence="16">
    <location>
        <begin position="1211"/>
        <end position="1474"/>
    </location>
</feature>
<keyword evidence="11 15" id="KW-0472">Membrane</keyword>